<proteinExistence type="predicted"/>
<feature type="region of interest" description="Disordered" evidence="1">
    <location>
        <begin position="235"/>
        <end position="327"/>
    </location>
</feature>
<name>A0A8C7ZBZ0_9TELE</name>
<protein>
    <submittedName>
        <fullName evidence="2">Uncharacterized protein</fullName>
    </submittedName>
</protein>
<dbReference type="PANTHER" id="PTHR23187">
    <property type="entry name" value="FLJ44216 PROTEIN-RELATED"/>
    <property type="match status" value="1"/>
</dbReference>
<dbReference type="AlphaFoldDB" id="A0A8C7ZBZ0"/>
<reference evidence="2" key="1">
    <citation type="submission" date="2025-08" db="UniProtKB">
        <authorList>
            <consortium name="Ensembl"/>
        </authorList>
    </citation>
    <scope>IDENTIFICATION</scope>
</reference>
<organism evidence="2 3">
    <name type="scientific">Oryzias sinensis</name>
    <name type="common">Chinese medaka</name>
    <dbReference type="NCBI Taxonomy" id="183150"/>
    <lineage>
        <taxon>Eukaryota</taxon>
        <taxon>Metazoa</taxon>
        <taxon>Chordata</taxon>
        <taxon>Craniata</taxon>
        <taxon>Vertebrata</taxon>
        <taxon>Euteleostomi</taxon>
        <taxon>Actinopterygii</taxon>
        <taxon>Neopterygii</taxon>
        <taxon>Teleostei</taxon>
        <taxon>Neoteleostei</taxon>
        <taxon>Acanthomorphata</taxon>
        <taxon>Ovalentaria</taxon>
        <taxon>Atherinomorphae</taxon>
        <taxon>Beloniformes</taxon>
        <taxon>Adrianichthyidae</taxon>
        <taxon>Oryziinae</taxon>
        <taxon>Oryzias</taxon>
    </lineage>
</organism>
<dbReference type="Proteomes" id="UP000694383">
    <property type="component" value="Unplaced"/>
</dbReference>
<dbReference type="InterPro" id="IPR027971">
    <property type="entry name" value="EPOP"/>
</dbReference>
<reference evidence="2" key="2">
    <citation type="submission" date="2025-09" db="UniProtKB">
        <authorList>
            <consortium name="Ensembl"/>
        </authorList>
    </citation>
    <scope>IDENTIFICATION</scope>
</reference>
<sequence length="412" mass="45047">MQSIRFRCARVGSLAKSPVKAPLVLQPTFHYSQQLQEQQQRKTHHADPQINSLKSSETRPETRPLQTCGLTCTVLDSFTAEPTNERCELDPNQPVDDLLLSSEGQERRRASHSSRKALGHTAWCLPGLSTQSDYKPQKCVDKTSSVKEPSPNKKIKVELDESTVAPHLDSGRTAGTPPFNLCNVKVKVEENCDEYEYQSQTTVVKCKRDKTEGGNGQSPAIKQGDFFKSGIKVTEKSPDVAPRSPCGPQECRSKQDSPCLEEGELKNKSCRAPVQGNKKLRGLRTHSKQNLLGANRAASSSSSSSSPRLAGCDETSTEDLPSRRKRSTVVSPAKTAFSLMANFPTPPSLIVGSDGDLCPAYSLNSLRGPGPPPPSHPVWRWRPGGQVLPPPLFIGLGLNCNIIKNSFFKSTF</sequence>
<dbReference type="Ensembl" id="ENSOSIT00000041631.1">
    <property type="protein sequence ID" value="ENSOSIP00000039504.1"/>
    <property type="gene ID" value="ENSOSIG00000019388.1"/>
</dbReference>
<accession>A0A8C7ZBZ0</accession>
<dbReference type="PANTHER" id="PTHR23187:SF4">
    <property type="entry name" value="SKI_DACH DOMAIN-CONTAINING PROTEIN 1"/>
    <property type="match status" value="1"/>
</dbReference>
<dbReference type="InterPro" id="IPR052119">
    <property type="entry name" value="ElonginBC-PRC2_ViralRestrict"/>
</dbReference>
<dbReference type="Pfam" id="PF15223">
    <property type="entry name" value="EPOP"/>
    <property type="match status" value="1"/>
</dbReference>
<evidence type="ECO:0000313" key="3">
    <source>
        <dbReference type="Proteomes" id="UP000694383"/>
    </source>
</evidence>
<feature type="region of interest" description="Disordered" evidence="1">
    <location>
        <begin position="209"/>
        <end position="228"/>
    </location>
</feature>
<evidence type="ECO:0000313" key="2">
    <source>
        <dbReference type="Ensembl" id="ENSOSIP00000039504.1"/>
    </source>
</evidence>
<feature type="region of interest" description="Disordered" evidence="1">
    <location>
        <begin position="34"/>
        <end position="64"/>
    </location>
</feature>
<feature type="compositionally biased region" description="Basic residues" evidence="1">
    <location>
        <begin position="278"/>
        <end position="287"/>
    </location>
</feature>
<keyword evidence="3" id="KW-1185">Reference proteome</keyword>
<dbReference type="GeneTree" id="ENSGT00960000189742"/>
<evidence type="ECO:0000256" key="1">
    <source>
        <dbReference type="SAM" id="MobiDB-lite"/>
    </source>
</evidence>